<dbReference type="InterPro" id="IPR038109">
    <property type="entry name" value="DNA_bind_recomb_sf"/>
</dbReference>
<keyword evidence="1" id="KW-0238">DNA-binding</keyword>
<dbReference type="PROSITE" id="PS51737">
    <property type="entry name" value="RECOMBINASE_DNA_BIND"/>
    <property type="match status" value="1"/>
</dbReference>
<evidence type="ECO:0000313" key="3">
    <source>
        <dbReference type="EMBL" id="OBQ65281.1"/>
    </source>
</evidence>
<dbReference type="InterPro" id="IPR050639">
    <property type="entry name" value="SSR_resolvase"/>
</dbReference>
<proteinExistence type="predicted"/>
<dbReference type="InterPro" id="IPR025827">
    <property type="entry name" value="Zn_ribbon_recom_dom"/>
</dbReference>
<evidence type="ECO:0000256" key="1">
    <source>
        <dbReference type="ARBA" id="ARBA00023125"/>
    </source>
</evidence>
<dbReference type="SMART" id="SM00857">
    <property type="entry name" value="Resolvase"/>
    <property type="match status" value="1"/>
</dbReference>
<dbReference type="InterPro" id="IPR036162">
    <property type="entry name" value="Resolvase-like_N_sf"/>
</dbReference>
<protein>
    <submittedName>
        <fullName evidence="3">Uncharacterized protein</fullName>
    </submittedName>
</protein>
<dbReference type="Gene3D" id="3.40.50.1390">
    <property type="entry name" value="Resolvase, N-terminal catalytic domain"/>
    <property type="match status" value="1"/>
</dbReference>
<reference evidence="3 4" key="1">
    <citation type="submission" date="2016-05" db="EMBL/GenBank/DDBJ databases">
        <authorList>
            <person name="Ramsay J.P."/>
        </authorList>
    </citation>
    <scope>NUCLEOTIDE SEQUENCE [LARGE SCALE GENOMIC DNA]</scope>
    <source>
        <strain evidence="3 4">NZP2042</strain>
    </source>
</reference>
<evidence type="ECO:0000256" key="2">
    <source>
        <dbReference type="ARBA" id="ARBA00023172"/>
    </source>
</evidence>
<dbReference type="Gene3D" id="3.90.1750.20">
    <property type="entry name" value="Putative Large Serine Recombinase, Chain B, Domain 2"/>
    <property type="match status" value="1"/>
</dbReference>
<dbReference type="Pfam" id="PF13408">
    <property type="entry name" value="Zn_ribbon_recom"/>
    <property type="match status" value="1"/>
</dbReference>
<comment type="caution">
    <text evidence="3">The sequence shown here is derived from an EMBL/GenBank/DDBJ whole genome shotgun (WGS) entry which is preliminary data.</text>
</comment>
<dbReference type="InterPro" id="IPR006119">
    <property type="entry name" value="Resolv_N"/>
</dbReference>
<name>A0A6M7TVX5_RHILI</name>
<evidence type="ECO:0000313" key="4">
    <source>
        <dbReference type="Proteomes" id="UP000093737"/>
    </source>
</evidence>
<dbReference type="Proteomes" id="UP000093737">
    <property type="component" value="Unassembled WGS sequence"/>
</dbReference>
<accession>A0A6M7TVX5</accession>
<dbReference type="PANTHER" id="PTHR30461:SF2">
    <property type="entry name" value="SERINE RECOMBINASE PINE-RELATED"/>
    <property type="match status" value="1"/>
</dbReference>
<dbReference type="PANTHER" id="PTHR30461">
    <property type="entry name" value="DNA-INVERTASE FROM LAMBDOID PROPHAGE"/>
    <property type="match status" value="1"/>
</dbReference>
<sequence length="512" mass="56742">MTKTKSPRPRAYSYIRFSTPEQGAGDSLRRQTDKAVKYAAQHNLILDDTTTFRDLGVSAFRGANVAVGALGDFLSLVQSGDIKPGSFLLVENFDRISRDSILDAQAVFTGLLSAGITVVTLSNDRAYSRESLRQNQFAIFEIIIGFIRANDESARKQELLRAAWHGKRLKLKERGVPMTMLSPGWVRLREDRSGFDLIPERAEVVRRVFDLTLAGQGQHAIAQTLNREGVPVFGAGKMWHRSYVKKMLADPSVVGVHTPHRVERIGGRKRRIPTDPVEGYFPAAVDRETFERVGTLATGRGARTVVNGIENVLAGLAVCPKCGSTMTRVNKGSRSRPSLVCVRAKVGKGCAYKSIPCKQVEFALTEKADEFWRTLPAPDEALEAEWQRLLAAEQGHDEEISNIIDAIKQGGSSAVLLDSLRQVEADRETIRSQVSEVGEKVSEALTNRTQQTVDRLVEGLVATERDIVAINATLRQLFNKVTVDWPCGYLWFHWKHAPGEKTGLMFAWPSDA</sequence>
<dbReference type="EMBL" id="LYTK01000012">
    <property type="protein sequence ID" value="OBQ65281.1"/>
    <property type="molecule type" value="Genomic_DNA"/>
</dbReference>
<dbReference type="Pfam" id="PF00239">
    <property type="entry name" value="Resolvase"/>
    <property type="match status" value="1"/>
</dbReference>
<dbReference type="CDD" id="cd00338">
    <property type="entry name" value="Ser_Recombinase"/>
    <property type="match status" value="1"/>
</dbReference>
<dbReference type="InterPro" id="IPR011109">
    <property type="entry name" value="DNA_bind_recombinase_dom"/>
</dbReference>
<gene>
    <name evidence="3" type="ORF">A8145_13870</name>
</gene>
<dbReference type="GO" id="GO:0003677">
    <property type="term" value="F:DNA binding"/>
    <property type="evidence" value="ECO:0007669"/>
    <property type="project" value="UniProtKB-KW"/>
</dbReference>
<dbReference type="SUPFAM" id="SSF53041">
    <property type="entry name" value="Resolvase-like"/>
    <property type="match status" value="1"/>
</dbReference>
<dbReference type="Pfam" id="PF07508">
    <property type="entry name" value="Recombinase"/>
    <property type="match status" value="1"/>
</dbReference>
<dbReference type="AlphaFoldDB" id="A0A6M7TVX5"/>
<dbReference type="GO" id="GO:0000150">
    <property type="term" value="F:DNA strand exchange activity"/>
    <property type="evidence" value="ECO:0007669"/>
    <property type="project" value="InterPro"/>
</dbReference>
<dbReference type="RefSeq" id="WP_065005463.1">
    <property type="nucleotide sequence ID" value="NZ_CP033334.1"/>
</dbReference>
<keyword evidence="2" id="KW-0233">DNA recombination</keyword>
<organism evidence="3 4">
    <name type="scientific">Rhizobium loti</name>
    <name type="common">Mesorhizobium loti</name>
    <dbReference type="NCBI Taxonomy" id="381"/>
    <lineage>
        <taxon>Bacteria</taxon>
        <taxon>Pseudomonadati</taxon>
        <taxon>Pseudomonadota</taxon>
        <taxon>Alphaproteobacteria</taxon>
        <taxon>Hyphomicrobiales</taxon>
        <taxon>Phyllobacteriaceae</taxon>
        <taxon>Mesorhizobium</taxon>
    </lineage>
</organism>